<dbReference type="Gene3D" id="3.40.50.850">
    <property type="entry name" value="Isochorismatase-like"/>
    <property type="match status" value="1"/>
</dbReference>
<dbReference type="CDD" id="cd00431">
    <property type="entry name" value="cysteine_hydrolases"/>
    <property type="match status" value="1"/>
</dbReference>
<feature type="region of interest" description="Disordered" evidence="3">
    <location>
        <begin position="1"/>
        <end position="52"/>
    </location>
</feature>
<keyword evidence="6" id="KW-1185">Reference proteome</keyword>
<feature type="compositionally biased region" description="Polar residues" evidence="3">
    <location>
        <begin position="21"/>
        <end position="34"/>
    </location>
</feature>
<evidence type="ECO:0000259" key="4">
    <source>
        <dbReference type="Pfam" id="PF00857"/>
    </source>
</evidence>
<dbReference type="GO" id="GO:0016787">
    <property type="term" value="F:hydrolase activity"/>
    <property type="evidence" value="ECO:0007669"/>
    <property type="project" value="UniProtKB-KW"/>
</dbReference>
<comment type="similarity">
    <text evidence="1">Belongs to the isochorismatase family.</text>
</comment>
<proteinExistence type="inferred from homology"/>
<organism evidence="5 6">
    <name type="scientific">Neocucurbitaria cava</name>
    <dbReference type="NCBI Taxonomy" id="798079"/>
    <lineage>
        <taxon>Eukaryota</taxon>
        <taxon>Fungi</taxon>
        <taxon>Dikarya</taxon>
        <taxon>Ascomycota</taxon>
        <taxon>Pezizomycotina</taxon>
        <taxon>Dothideomycetes</taxon>
        <taxon>Pleosporomycetidae</taxon>
        <taxon>Pleosporales</taxon>
        <taxon>Pleosporineae</taxon>
        <taxon>Cucurbitariaceae</taxon>
        <taxon>Neocucurbitaria</taxon>
    </lineage>
</organism>
<dbReference type="OrthoDB" id="167809at2759"/>
<dbReference type="PANTHER" id="PTHR43540">
    <property type="entry name" value="PEROXYUREIDOACRYLATE/UREIDOACRYLATE AMIDOHYDROLASE-RELATED"/>
    <property type="match status" value="1"/>
</dbReference>
<evidence type="ECO:0000313" key="6">
    <source>
        <dbReference type="Proteomes" id="UP001140560"/>
    </source>
</evidence>
<gene>
    <name evidence="5" type="ORF">N0V83_005770</name>
</gene>
<dbReference type="InterPro" id="IPR050272">
    <property type="entry name" value="Isochorismatase-like_hydrls"/>
</dbReference>
<dbReference type="AlphaFoldDB" id="A0A9W8Y9I5"/>
<reference evidence="5" key="1">
    <citation type="submission" date="2022-10" db="EMBL/GenBank/DDBJ databases">
        <title>Tapping the CABI collections for fungal endophytes: first genome assemblies for Collariella, Neodidymelliopsis, Ascochyta clinopodiicola, Didymella pomorum, Didymosphaeria variabile, Neocosmospora piperis and Neocucurbitaria cava.</title>
        <authorList>
            <person name="Hill R."/>
        </authorList>
    </citation>
    <scope>NUCLEOTIDE SEQUENCE</scope>
    <source>
        <strain evidence="5">IMI 356814</strain>
    </source>
</reference>
<evidence type="ECO:0000256" key="3">
    <source>
        <dbReference type="SAM" id="MobiDB-lite"/>
    </source>
</evidence>
<dbReference type="InterPro" id="IPR000868">
    <property type="entry name" value="Isochorismatase-like_dom"/>
</dbReference>
<dbReference type="PANTHER" id="PTHR43540:SF9">
    <property type="entry name" value="FAMILY HYDROLASE, PUTATIVE (AFU_ORTHOLOGUE AFUA_2G08700)-RELATED"/>
    <property type="match status" value="1"/>
</dbReference>
<accession>A0A9W8Y9I5</accession>
<feature type="domain" description="Isochorismatase-like" evidence="4">
    <location>
        <begin position="68"/>
        <end position="276"/>
    </location>
</feature>
<protein>
    <recommendedName>
        <fullName evidence="4">Isochorismatase-like domain-containing protein</fullName>
    </recommendedName>
</protein>
<comment type="caution">
    <text evidence="5">The sequence shown here is derived from an EMBL/GenBank/DDBJ whole genome shotgun (WGS) entry which is preliminary data.</text>
</comment>
<feature type="compositionally biased region" description="Low complexity" evidence="3">
    <location>
        <begin position="37"/>
        <end position="52"/>
    </location>
</feature>
<dbReference type="InterPro" id="IPR036380">
    <property type="entry name" value="Isochorismatase-like_sf"/>
</dbReference>
<dbReference type="Pfam" id="PF00857">
    <property type="entry name" value="Isochorismatase"/>
    <property type="match status" value="1"/>
</dbReference>
<sequence>MAILGDKNESRGDAPVVAGHDQSNSWSFTPTTGWDLTRTTNPSTTSSSSSRITLETTTTPITIDPSKSALVIIDMQNFFLSSALGNAKGEGHAAEAALLTSAIPAATQAGIQVIHITWGISDDELAVLPPILDRIFGFDIDAAKPNANDRERKMPRGIGHPMGTVTLADGAQVDAGRLLMRDQWNTELSDALLQDFEASQNSTKPHVRFHKNRISGLWAGGSTPFREYLKENGITTLLFSGVNTDQCVLGTLQDASNQGFDAVLLRDGCGTTSPGFASEAVGFNCRRIWGFVSSCGALVEG</sequence>
<name>A0A9W8Y9I5_9PLEO</name>
<evidence type="ECO:0000256" key="1">
    <source>
        <dbReference type="ARBA" id="ARBA00006336"/>
    </source>
</evidence>
<evidence type="ECO:0000313" key="5">
    <source>
        <dbReference type="EMBL" id="KAJ4370006.1"/>
    </source>
</evidence>
<dbReference type="Proteomes" id="UP001140560">
    <property type="component" value="Unassembled WGS sequence"/>
</dbReference>
<dbReference type="SUPFAM" id="SSF52499">
    <property type="entry name" value="Isochorismatase-like hydrolases"/>
    <property type="match status" value="1"/>
</dbReference>
<dbReference type="EMBL" id="JAPEUY010000009">
    <property type="protein sequence ID" value="KAJ4370006.1"/>
    <property type="molecule type" value="Genomic_DNA"/>
</dbReference>
<feature type="compositionally biased region" description="Basic and acidic residues" evidence="3">
    <location>
        <begin position="1"/>
        <end position="12"/>
    </location>
</feature>
<keyword evidence="2" id="KW-0378">Hydrolase</keyword>
<evidence type="ECO:0000256" key="2">
    <source>
        <dbReference type="ARBA" id="ARBA00022801"/>
    </source>
</evidence>